<evidence type="ECO:0000313" key="3">
    <source>
        <dbReference type="Proteomes" id="UP000666240"/>
    </source>
</evidence>
<name>A0A8J7RM96_9HYPH</name>
<dbReference type="EMBL" id="JAGIYY010000001">
    <property type="protein sequence ID" value="MBP0438339.1"/>
    <property type="molecule type" value="Genomic_DNA"/>
</dbReference>
<dbReference type="Pfam" id="PF05239">
    <property type="entry name" value="PRC"/>
    <property type="match status" value="1"/>
</dbReference>
<dbReference type="SUPFAM" id="SSF50346">
    <property type="entry name" value="PRC-barrel domain"/>
    <property type="match status" value="1"/>
</dbReference>
<proteinExistence type="predicted"/>
<dbReference type="RefSeq" id="WP_209334245.1">
    <property type="nucleotide sequence ID" value="NZ_JAGIYY010000001.1"/>
</dbReference>
<evidence type="ECO:0000313" key="2">
    <source>
        <dbReference type="EMBL" id="MBP0438339.1"/>
    </source>
</evidence>
<protein>
    <submittedName>
        <fullName evidence="2">PRC-barrel domain-containing protein</fullName>
    </submittedName>
</protein>
<gene>
    <name evidence="2" type="ORF">J5Y06_06730</name>
</gene>
<reference evidence="2" key="1">
    <citation type="submission" date="2021-03" db="EMBL/GenBank/DDBJ databases">
        <title>Genome sequencing and assembly of Tianweitania sediminis.</title>
        <authorList>
            <person name="Chhetri G."/>
        </authorList>
    </citation>
    <scope>NUCLEOTIDE SEQUENCE</scope>
    <source>
        <strain evidence="2">Z8</strain>
    </source>
</reference>
<organism evidence="2 3">
    <name type="scientific">Tianweitania sediminis</name>
    <dbReference type="NCBI Taxonomy" id="1502156"/>
    <lineage>
        <taxon>Bacteria</taxon>
        <taxon>Pseudomonadati</taxon>
        <taxon>Pseudomonadota</taxon>
        <taxon>Alphaproteobacteria</taxon>
        <taxon>Hyphomicrobiales</taxon>
        <taxon>Phyllobacteriaceae</taxon>
        <taxon>Tianweitania</taxon>
    </lineage>
</organism>
<dbReference type="PANTHER" id="PTHR36505">
    <property type="entry name" value="BLR1072 PROTEIN"/>
    <property type="match status" value="1"/>
</dbReference>
<dbReference type="PANTHER" id="PTHR36505:SF1">
    <property type="entry name" value="BLR1072 PROTEIN"/>
    <property type="match status" value="1"/>
</dbReference>
<keyword evidence="3" id="KW-1185">Reference proteome</keyword>
<dbReference type="InterPro" id="IPR011033">
    <property type="entry name" value="PRC_barrel-like_sf"/>
</dbReference>
<dbReference type="AlphaFoldDB" id="A0A8J7RM96"/>
<accession>A0A8J7RM96</accession>
<dbReference type="InterPro" id="IPR027275">
    <property type="entry name" value="PRC-brl_dom"/>
</dbReference>
<comment type="caution">
    <text evidence="2">The sequence shown here is derived from an EMBL/GenBank/DDBJ whole genome shotgun (WGS) entry which is preliminary data.</text>
</comment>
<evidence type="ECO:0000259" key="1">
    <source>
        <dbReference type="Pfam" id="PF05239"/>
    </source>
</evidence>
<sequence length="205" mass="22591">MSVEEILDMDVYDTTGEEIGEVENVLFGADGKVLSVIAEVGGLWDIGDTHVNVPWEEVDVDPVAERVVLPLTEEILEDYTLFKNEVVTASAAATAVQEVSGDGAGLVETAPRVWQARELMDDYARLRDGDTFVNYGYVDDLIIQNGQVSAVIVRPDVGFGARGSYAYPFYGYNYGWRPGATTYDLPYTRADVAGLQPYDDDIWDD</sequence>
<dbReference type="Proteomes" id="UP000666240">
    <property type="component" value="Unassembled WGS sequence"/>
</dbReference>
<dbReference type="Gene3D" id="2.30.30.240">
    <property type="entry name" value="PRC-barrel domain"/>
    <property type="match status" value="1"/>
</dbReference>
<feature type="domain" description="PRC-barrel" evidence="1">
    <location>
        <begin position="2"/>
        <end position="73"/>
    </location>
</feature>